<comment type="caution">
    <text evidence="2">The sequence shown here is derived from an EMBL/GenBank/DDBJ whole genome shotgun (WGS) entry which is preliminary data.</text>
</comment>
<evidence type="ECO:0000313" key="3">
    <source>
        <dbReference type="Proteomes" id="UP000054011"/>
    </source>
</evidence>
<organism evidence="2 3">
    <name type="scientific">Streptomyces kanasensis</name>
    <dbReference type="NCBI Taxonomy" id="936756"/>
    <lineage>
        <taxon>Bacteria</taxon>
        <taxon>Bacillati</taxon>
        <taxon>Actinomycetota</taxon>
        <taxon>Actinomycetes</taxon>
        <taxon>Kitasatosporales</taxon>
        <taxon>Streptomycetaceae</taxon>
        <taxon>Streptomyces</taxon>
    </lineage>
</organism>
<dbReference type="EMBL" id="LNSV01000047">
    <property type="protein sequence ID" value="KUH37399.1"/>
    <property type="molecule type" value="Genomic_DNA"/>
</dbReference>
<keyword evidence="3" id="KW-1185">Reference proteome</keyword>
<gene>
    <name evidence="2" type="ORF">ATE80_18260</name>
</gene>
<evidence type="ECO:0000256" key="1">
    <source>
        <dbReference type="SAM" id="MobiDB-lite"/>
    </source>
</evidence>
<evidence type="ECO:0000313" key="2">
    <source>
        <dbReference type="EMBL" id="KUH37399.1"/>
    </source>
</evidence>
<reference evidence="2 3" key="1">
    <citation type="submission" date="2015-11" db="EMBL/GenBank/DDBJ databases">
        <title>Genome-wide analysis reveals the secondary metabolome in Streptomyces kanasensis ZX01.</title>
        <authorList>
            <person name="Zhang G."/>
            <person name="Han L."/>
            <person name="Feng J."/>
            <person name="Zhang X."/>
        </authorList>
    </citation>
    <scope>NUCLEOTIDE SEQUENCE [LARGE SCALE GENOMIC DNA]</scope>
    <source>
        <strain evidence="2 3">ZX01</strain>
    </source>
</reference>
<protein>
    <submittedName>
        <fullName evidence="2">Uncharacterized protein</fullName>
    </submittedName>
</protein>
<name>A0A100Y471_9ACTN</name>
<feature type="region of interest" description="Disordered" evidence="1">
    <location>
        <begin position="173"/>
        <end position="206"/>
    </location>
</feature>
<dbReference type="AlphaFoldDB" id="A0A100Y471"/>
<dbReference type="Proteomes" id="UP000054011">
    <property type="component" value="Unassembled WGS sequence"/>
</dbReference>
<sequence>MFSPVFDRQSAQLLPRGLDHLLIRQDCDQCTEFLMSVQVAHVEEVGGTVGQVQLWQLLIRCRKGLVATALRPGRQRRLPEQSAVEGDDTSLLAALKRVGQFGQIPTQRVGLPKSGAGLVEEPSDRTEGVALSTAIHQKTVRRHVVRTELHVVVKPVALALGLPVEALVDTAHEPGVPEDSAHSEQPVARTEPESLRSLQRPVVPLE</sequence>
<proteinExistence type="predicted"/>
<accession>A0A100Y471</accession>